<accession>A0A4R8L568</accession>
<sequence length="326" mass="35769">MLAWILAMKNLHHALGFHPAVREKVANAQRVRTVIGYDDLNRETAFASLADLPSPFVPDMLPLEHVDAGILTDRIDGSDIFILLYASSTLPCPKPEGPAFLDPIRSAIVRHWKKSVLFKDYGIHLEEAFSEPLHEIAARNARLIDVANASSEVRFEDGLANCLVGTLSGNQRWTSVDGMGNLDLVPGEIATHIGDLSGTAVFDGTFLSTIPFASKYGVVDERFLTLQIDQSRVTGFECADLGFCRDFDAYLNAHPNNRHVQEFGIGTNLGVKGLYGRNAGFEERHPGLHLGLGGGQLGSHHLDLIFRTGLIKFGDKVVFDSVFFLE</sequence>
<dbReference type="SUPFAM" id="SSF144052">
    <property type="entry name" value="Thermophilic metalloprotease-like"/>
    <property type="match status" value="1"/>
</dbReference>
<proteinExistence type="predicted"/>
<evidence type="ECO:0000313" key="2">
    <source>
        <dbReference type="Proteomes" id="UP000295509"/>
    </source>
</evidence>
<dbReference type="EMBL" id="SORE01000036">
    <property type="protein sequence ID" value="TDY37711.1"/>
    <property type="molecule type" value="Genomic_DNA"/>
</dbReference>
<organism evidence="1 2">
    <name type="scientific">Paraburkholderia rhizosphaerae</name>
    <dbReference type="NCBI Taxonomy" id="480658"/>
    <lineage>
        <taxon>Bacteria</taxon>
        <taxon>Pseudomonadati</taxon>
        <taxon>Pseudomonadota</taxon>
        <taxon>Betaproteobacteria</taxon>
        <taxon>Burkholderiales</taxon>
        <taxon>Burkholderiaceae</taxon>
        <taxon>Paraburkholderia</taxon>
    </lineage>
</organism>
<evidence type="ECO:0008006" key="3">
    <source>
        <dbReference type="Google" id="ProtNLM"/>
    </source>
</evidence>
<protein>
    <recommendedName>
        <fullName evidence="3">Leucyl aminopeptidase (Aminopeptidase T)</fullName>
    </recommendedName>
</protein>
<reference evidence="1 2" key="1">
    <citation type="submission" date="2019-03" db="EMBL/GenBank/DDBJ databases">
        <title>Genomic Encyclopedia of Type Strains, Phase III (KMG-III): the genomes of soil and plant-associated and newly described type strains.</title>
        <authorList>
            <person name="Whitman W."/>
        </authorList>
    </citation>
    <scope>NUCLEOTIDE SEQUENCE [LARGE SCALE GENOMIC DNA]</scope>
    <source>
        <strain evidence="1 2">LMG 29544</strain>
    </source>
</reference>
<name>A0A4R8L568_9BURK</name>
<gene>
    <name evidence="1" type="ORF">BX592_13621</name>
</gene>
<dbReference type="Proteomes" id="UP000295509">
    <property type="component" value="Unassembled WGS sequence"/>
</dbReference>
<comment type="caution">
    <text evidence="1">The sequence shown here is derived from an EMBL/GenBank/DDBJ whole genome shotgun (WGS) entry which is preliminary data.</text>
</comment>
<dbReference type="AlphaFoldDB" id="A0A4R8L568"/>
<keyword evidence="2" id="KW-1185">Reference proteome</keyword>
<evidence type="ECO:0000313" key="1">
    <source>
        <dbReference type="EMBL" id="TDY37711.1"/>
    </source>
</evidence>